<dbReference type="InterPro" id="IPR006201">
    <property type="entry name" value="Neur_channel"/>
</dbReference>
<dbReference type="EMBL" id="WJEC01000128">
    <property type="protein sequence ID" value="KAF7485592.1"/>
    <property type="molecule type" value="Genomic_DNA"/>
</dbReference>
<evidence type="ECO:0000256" key="12">
    <source>
        <dbReference type="ARBA" id="ARBA00023286"/>
    </source>
</evidence>
<keyword evidence="12" id="KW-1071">Ligand-gated ion channel</keyword>
<dbReference type="SUPFAM" id="SSF63712">
    <property type="entry name" value="Nicotinic receptor ligand binding domain-like"/>
    <property type="match status" value="1"/>
</dbReference>
<accession>A0A5E4B5E6</accession>
<evidence type="ECO:0000256" key="13">
    <source>
        <dbReference type="ARBA" id="ARBA00023303"/>
    </source>
</evidence>
<dbReference type="InterPro" id="IPR036719">
    <property type="entry name" value="Neuro-gated_channel_TM_sf"/>
</dbReference>
<dbReference type="Proteomes" id="UP000662637">
    <property type="component" value="Unassembled WGS sequence"/>
</dbReference>
<evidence type="ECO:0000259" key="23">
    <source>
        <dbReference type="Pfam" id="PF02931"/>
    </source>
</evidence>
<feature type="transmembrane region" description="Helical" evidence="22">
    <location>
        <begin position="347"/>
        <end position="369"/>
    </location>
</feature>
<evidence type="ECO:0000256" key="7">
    <source>
        <dbReference type="ARBA" id="ARBA00023065"/>
    </source>
</evidence>
<keyword evidence="11" id="KW-0325">Glycoprotein</keyword>
<feature type="transmembrane region" description="Helical" evidence="22">
    <location>
        <begin position="282"/>
        <end position="305"/>
    </location>
</feature>
<evidence type="ECO:0000256" key="5">
    <source>
        <dbReference type="ARBA" id="ARBA00022989"/>
    </source>
</evidence>
<evidence type="ECO:0000256" key="4">
    <source>
        <dbReference type="ARBA" id="ARBA00022729"/>
    </source>
</evidence>
<comment type="catalytic activity">
    <reaction evidence="16">
        <text>Na(+)(in) = Na(+)(out)</text>
        <dbReference type="Rhea" id="RHEA:34963"/>
        <dbReference type="ChEBI" id="CHEBI:29101"/>
    </reaction>
</comment>
<dbReference type="SUPFAM" id="SSF90112">
    <property type="entry name" value="Neurotransmitter-gated ion-channel transmembrane pore"/>
    <property type="match status" value="1"/>
</dbReference>
<evidence type="ECO:0000313" key="25">
    <source>
        <dbReference type="EMBL" id="KAF7485592.1"/>
    </source>
</evidence>
<dbReference type="FunFam" id="1.20.58.390:FF:000001">
    <property type="entry name" value="Neuronal nicotinic acetylcholine receptor subunit 3"/>
    <property type="match status" value="1"/>
</dbReference>
<reference evidence="25" key="2">
    <citation type="submission" date="2020-08" db="EMBL/GenBank/DDBJ databases">
        <authorList>
            <person name="Shumante A."/>
            <person name="Zimin A.V."/>
            <person name="Puiu D."/>
            <person name="Salzberg S.L."/>
        </authorList>
    </citation>
    <scope>NUCLEOTIDE SEQUENCE</scope>
    <source>
        <strain evidence="25">WC2-LM</strain>
        <tissue evidence="25">Liver</tissue>
    </source>
</reference>
<evidence type="ECO:0000256" key="17">
    <source>
        <dbReference type="ARBA" id="ARBA00036634"/>
    </source>
</evidence>
<evidence type="ECO:0000256" key="19">
    <source>
        <dbReference type="ARBA" id="ARBA00061698"/>
    </source>
</evidence>
<keyword evidence="5 22" id="KW-1133">Transmembrane helix</keyword>
<evidence type="ECO:0000313" key="26">
    <source>
        <dbReference type="EMBL" id="VTJ64908.1"/>
    </source>
</evidence>
<dbReference type="Gene3D" id="1.20.58.390">
    <property type="entry name" value="Neurotransmitter-gated ion-channel transmembrane domain"/>
    <property type="match status" value="2"/>
</dbReference>
<dbReference type="InterPro" id="IPR018000">
    <property type="entry name" value="Neurotransmitter_ion_chnl_CS"/>
</dbReference>
<dbReference type="Gene3D" id="2.70.170.10">
    <property type="entry name" value="Neurotransmitter-gated ion-channel ligand-binding domain"/>
    <property type="match status" value="1"/>
</dbReference>
<comment type="similarity">
    <text evidence="19">Belongs to the ligand-gated ion channel (TC 1.A.9) family. Acetylcholine receptor (TC 1.A.9.1) subfamily. Beta-3/CHRNB3 sub-subfamily.</text>
</comment>
<comment type="subunit">
    <text evidence="20">Neuronal AChR seems to be composed of two different type of subunits: alpha and beta. CHRNB3/beta-3 subunit is only able to form functional nAChRs when co-assembled with another beta subunit. Participates in pentameric assemblies along with CHRNA4/alpha-4 and CHRNB2/beta-2 subunits and with CHRNA6/alpha-6 as well, forming stoichiometries such as (CHRNA3:CHRNB4)2:CHRNB3, (CHRNA4:CHRNB2)2:CHRNB3 or (CHRNA6:CHRNB2)2:CHRNB3.</text>
</comment>
<feature type="domain" description="Neurotransmitter-gated ion-channel ligand-binding" evidence="23">
    <location>
        <begin position="78"/>
        <end position="280"/>
    </location>
</feature>
<feature type="transmembrane region" description="Helical" evidence="22">
    <location>
        <begin position="317"/>
        <end position="335"/>
    </location>
</feature>
<keyword evidence="2" id="KW-1003">Cell membrane</keyword>
<evidence type="ECO:0000256" key="15">
    <source>
        <dbReference type="ARBA" id="ARBA00034430"/>
    </source>
</evidence>
<dbReference type="InterPro" id="IPR038050">
    <property type="entry name" value="Neuro_actylchol_rec"/>
</dbReference>
<evidence type="ECO:0000256" key="3">
    <source>
        <dbReference type="ARBA" id="ARBA00022692"/>
    </source>
</evidence>
<keyword evidence="27" id="KW-1185">Reference proteome</keyword>
<dbReference type="CDD" id="cd19064">
    <property type="entry name" value="LGIC_TM_nAChR"/>
    <property type="match status" value="1"/>
</dbReference>
<dbReference type="PANTHER" id="PTHR18945">
    <property type="entry name" value="NEUROTRANSMITTER GATED ION CHANNEL"/>
    <property type="match status" value="1"/>
</dbReference>
<feature type="domain" description="Neurotransmitter-gated ion-channel transmembrane" evidence="24">
    <location>
        <begin position="288"/>
        <end position="494"/>
    </location>
</feature>
<evidence type="ECO:0000256" key="11">
    <source>
        <dbReference type="ARBA" id="ARBA00023180"/>
    </source>
</evidence>
<keyword evidence="4" id="KW-0732">Signal</keyword>
<name>A0A5E4B5E6_MARMO</name>
<dbReference type="EMBL" id="CABDUW010000287">
    <property type="protein sequence ID" value="VTJ64908.1"/>
    <property type="molecule type" value="Genomic_DNA"/>
</dbReference>
<dbReference type="InterPro" id="IPR006202">
    <property type="entry name" value="Neur_chan_lig-bd"/>
</dbReference>
<evidence type="ECO:0000256" key="10">
    <source>
        <dbReference type="ARBA" id="ARBA00023170"/>
    </source>
</evidence>
<feature type="transmembrane region" description="Helical" evidence="22">
    <location>
        <begin position="477"/>
        <end position="498"/>
    </location>
</feature>
<dbReference type="FunFam" id="2.70.170.10:FF:000005">
    <property type="entry name" value="Neuronal nicotinic acetylcholine receptor alpha4 subunit"/>
    <property type="match status" value="1"/>
</dbReference>
<comment type="subcellular location">
    <subcellularLocation>
        <location evidence="14">Synaptic cell membrane</location>
        <topology evidence="14">Multi-pass membrane protein</topology>
    </subcellularLocation>
</comment>
<evidence type="ECO:0000256" key="2">
    <source>
        <dbReference type="ARBA" id="ARBA00022475"/>
    </source>
</evidence>
<keyword evidence="9" id="KW-1015">Disulfide bond</keyword>
<dbReference type="AlphaFoldDB" id="A0A5E4B5E6"/>
<dbReference type="NCBIfam" id="TIGR00860">
    <property type="entry name" value="LIC"/>
    <property type="match status" value="1"/>
</dbReference>
<keyword evidence="3 22" id="KW-0812">Transmembrane</keyword>
<keyword evidence="10 25" id="KW-0675">Receptor</keyword>
<dbReference type="GO" id="GO:0022848">
    <property type="term" value="F:acetylcholine-gated monoatomic cation-selective channel activity"/>
    <property type="evidence" value="ECO:0007669"/>
    <property type="project" value="InterPro"/>
</dbReference>
<dbReference type="InterPro" id="IPR036734">
    <property type="entry name" value="Neur_chan_lig-bd_sf"/>
</dbReference>
<dbReference type="PRINTS" id="PR00252">
    <property type="entry name" value="NRIONCHANNEL"/>
</dbReference>
<dbReference type="PROSITE" id="PS00236">
    <property type="entry name" value="NEUROTR_ION_CHANNEL"/>
    <property type="match status" value="1"/>
</dbReference>
<sequence>MLWQGNCGESTWFDRMGGIAFVRVIFDSTGLQNLQLRTYTKLLAFLEQSAITLSLLPIHPIIPVPAAAGFSSIAENEDALLRHLFQGYQKWVRPVLNSNDTIKVYFGLKISQLVDVDEKNQLMTTNVWLKQEWTDHKLRWNPDEYGGIHSIKVPSESLWLPDIVLFENADGRFEGSLMTKVIVKSNGTVIWTPPASYKSSCTMDVTFFPFDRQNCSMKFGSWTYDGTMVDLILINENVDRKDFFDNGEWEILNARGMKGNRRDGLYSYPFITYSFVLRRLPLFYTLFLIIPCLGLSFLTVLVFYLPSDEGEKLSLSTSVLVSLTVFLLVIEEIIPSSSKVIPLIGEYLLFIMIFVTLSIIVTVFVINVHHRSSSTYHPMAPWVKRLFLQKLPKLLCMKDHVDRYSFPDKDESKPVVKGKALEKKKQKQLSNGEKVLVAFLEKAAESIRYISRHVKKEHFISQVVQDWKFVAQVLDRIFLWLFLIVSVTGSVLIFTPALKMWLHSYH</sequence>
<protein>
    <recommendedName>
        <fullName evidence="21">Neuronal acetylcholine receptor subunit beta-3</fullName>
    </recommendedName>
</protein>
<comment type="catalytic activity">
    <reaction evidence="15">
        <text>K(+)(in) = K(+)(out)</text>
        <dbReference type="Rhea" id="RHEA:29463"/>
        <dbReference type="ChEBI" id="CHEBI:29103"/>
    </reaction>
</comment>
<evidence type="ECO:0000256" key="16">
    <source>
        <dbReference type="ARBA" id="ARBA00036239"/>
    </source>
</evidence>
<keyword evidence="13 22" id="KW-0407">Ion channel</keyword>
<keyword evidence="1 22" id="KW-0813">Transport</keyword>
<evidence type="ECO:0000256" key="1">
    <source>
        <dbReference type="ARBA" id="ARBA00022448"/>
    </source>
</evidence>
<keyword evidence="7 22" id="KW-0406">Ion transport</keyword>
<evidence type="ECO:0000313" key="27">
    <source>
        <dbReference type="Proteomes" id="UP000335636"/>
    </source>
</evidence>
<dbReference type="FunFam" id="1.20.58.390:FF:000025">
    <property type="entry name" value="Cholinergic receptor nicotinic beta 3 subunit"/>
    <property type="match status" value="1"/>
</dbReference>
<gene>
    <name evidence="25" type="ORF">GHT09_002928</name>
    <name evidence="26" type="ORF">MONAX_5E043744</name>
</gene>
<proteinExistence type="inferred from homology"/>
<dbReference type="Proteomes" id="UP000335636">
    <property type="component" value="Unassembled WGS sequence"/>
</dbReference>
<dbReference type="GO" id="GO:0045211">
    <property type="term" value="C:postsynaptic membrane"/>
    <property type="evidence" value="ECO:0007669"/>
    <property type="project" value="InterPro"/>
</dbReference>
<evidence type="ECO:0000256" key="14">
    <source>
        <dbReference type="ARBA" id="ARBA00034099"/>
    </source>
</evidence>
<dbReference type="Pfam" id="PF02931">
    <property type="entry name" value="Neur_chan_LBD"/>
    <property type="match status" value="1"/>
</dbReference>
<comment type="function">
    <text evidence="18">Component of neuronal acetylcholine receptors (nAChRs) that function as pentameric, ligand-gated cation channels with high calcium permeability among other activities. nAChRs are excitatory neurotrasnmitter receptors formed by a collection of nAChR subunits known to mediate synaptic transmission in the nervous system and the neuromuscular junction. Each nAchR subunit confers differential attributes to channel properties, including activation, deactivation and desensitization kinetics, pH sensitivity, cation permeability, and binding to allosteric modulators. Has an accessory rather than functional role and is only able to form functional nAChRs when co-assembled with another beta subunit. Participates in pentameric assemblies along with CHRNA3, CHRNA4, CHRNA6, CHRNB2 and CHRNB4. Modulates receptor assembly and increases receptor sensitivity to nicotine when associated with CHRNB2, CHRNA4 and/or CHRNA6 as well as CHRNA3 and CHRNB4. Seems to play a role in nicotine addiction.</text>
</comment>
<evidence type="ECO:0000256" key="18">
    <source>
        <dbReference type="ARBA" id="ARBA00055594"/>
    </source>
</evidence>
<evidence type="ECO:0000259" key="24">
    <source>
        <dbReference type="Pfam" id="PF02932"/>
    </source>
</evidence>
<evidence type="ECO:0000256" key="9">
    <source>
        <dbReference type="ARBA" id="ARBA00023157"/>
    </source>
</evidence>
<dbReference type="GO" id="GO:0004888">
    <property type="term" value="F:transmembrane signaling receptor activity"/>
    <property type="evidence" value="ECO:0007669"/>
    <property type="project" value="InterPro"/>
</dbReference>
<organism evidence="26 27">
    <name type="scientific">Marmota monax</name>
    <name type="common">Woodchuck</name>
    <dbReference type="NCBI Taxonomy" id="9995"/>
    <lineage>
        <taxon>Eukaryota</taxon>
        <taxon>Metazoa</taxon>
        <taxon>Chordata</taxon>
        <taxon>Craniata</taxon>
        <taxon>Vertebrata</taxon>
        <taxon>Euteleostomi</taxon>
        <taxon>Mammalia</taxon>
        <taxon>Eutheria</taxon>
        <taxon>Euarchontoglires</taxon>
        <taxon>Glires</taxon>
        <taxon>Rodentia</taxon>
        <taxon>Sciuromorpha</taxon>
        <taxon>Sciuridae</taxon>
        <taxon>Xerinae</taxon>
        <taxon>Marmotini</taxon>
        <taxon>Marmota</taxon>
    </lineage>
</organism>
<dbReference type="Pfam" id="PF02932">
    <property type="entry name" value="Neur_chan_memb"/>
    <property type="match status" value="1"/>
</dbReference>
<evidence type="ECO:0000256" key="8">
    <source>
        <dbReference type="ARBA" id="ARBA00023136"/>
    </source>
</evidence>
<evidence type="ECO:0000256" key="6">
    <source>
        <dbReference type="ARBA" id="ARBA00023018"/>
    </source>
</evidence>
<comment type="catalytic activity">
    <reaction evidence="17">
        <text>Ca(2+)(in) = Ca(2+)(out)</text>
        <dbReference type="Rhea" id="RHEA:29671"/>
        <dbReference type="ChEBI" id="CHEBI:29108"/>
    </reaction>
</comment>
<dbReference type="InterPro" id="IPR006029">
    <property type="entry name" value="Neurotrans-gated_channel_TM"/>
</dbReference>
<dbReference type="InterPro" id="IPR002394">
    <property type="entry name" value="Nicotinic_acetylcholine_rcpt"/>
</dbReference>
<dbReference type="CDD" id="cd19026">
    <property type="entry name" value="LGIC_ECD_nAChR_B3"/>
    <property type="match status" value="1"/>
</dbReference>
<dbReference type="PRINTS" id="PR00254">
    <property type="entry name" value="NICOTINICR"/>
</dbReference>
<keyword evidence="6" id="KW-0770">Synapse</keyword>
<reference evidence="26 27" key="1">
    <citation type="submission" date="2019-04" db="EMBL/GenBank/DDBJ databases">
        <authorList>
            <person name="Alioto T."/>
            <person name="Alioto T."/>
        </authorList>
    </citation>
    <scope>NUCLEOTIDE SEQUENCE [LARGE SCALE GENOMIC DNA]</scope>
</reference>
<evidence type="ECO:0000256" key="20">
    <source>
        <dbReference type="ARBA" id="ARBA00064094"/>
    </source>
</evidence>
<evidence type="ECO:0000256" key="21">
    <source>
        <dbReference type="ARBA" id="ARBA00070356"/>
    </source>
</evidence>
<evidence type="ECO:0000256" key="22">
    <source>
        <dbReference type="RuleBase" id="RU000687"/>
    </source>
</evidence>
<keyword evidence="8 22" id="KW-0472">Membrane</keyword>